<dbReference type="GO" id="GO:0005975">
    <property type="term" value="P:carbohydrate metabolic process"/>
    <property type="evidence" value="ECO:0007669"/>
    <property type="project" value="InterPro"/>
</dbReference>
<evidence type="ECO:0000313" key="2">
    <source>
        <dbReference type="Proteomes" id="UP000236736"/>
    </source>
</evidence>
<sequence length="408" mass="46182">MDRRSFIASSGIAGTIVTISPFSMLASNNNEKNQFADLLETLRKHLVSSFEQSKVLFDDNLLLHSPCVSETYRGIWPDDFLYPLIMKGGLYEQEELDRIVKFLTTSIVDLQYFPDRVEVDGMPIMLPGGLNRPHASKMPIHLPAAWIRLIDNLEKWGANIPRKTDWAKIFKRSIDDVSFSCGLSYVDPQHPRVGFGFHDPEAITGFELMSSLVLHFGLKRAVRLFKGHIDESEINKWTLLSEGIFNNLYRLYDKEQGAFFAGSKDCHQINVWGNGLAYWLVEPDKQKTIAEYYYKNREAIFMKGFTRQIAEPEGWQRHFFPSEVGSYTNGGFWTVGTGWVLPAIADQNPGFALEIAEELVANLVKYEFREYINADGTGGGATGFLAAIAVPMMGLTAIIDNRPFSDFF</sequence>
<name>A0A1H6ALG0_9BACT</name>
<dbReference type="AlphaFoldDB" id="A0A1H6ALG0"/>
<accession>A0A1H6ALG0</accession>
<gene>
    <name evidence="1" type="ORF">SAMN03080598_04190</name>
</gene>
<dbReference type="Proteomes" id="UP000236736">
    <property type="component" value="Unassembled WGS sequence"/>
</dbReference>
<dbReference type="STRING" id="1120964.GCA_001313265_07549"/>
<reference evidence="2" key="1">
    <citation type="submission" date="2016-10" db="EMBL/GenBank/DDBJ databases">
        <authorList>
            <person name="Varghese N."/>
            <person name="Submissions S."/>
        </authorList>
    </citation>
    <scope>NUCLEOTIDE SEQUENCE [LARGE SCALE GENOMIC DNA]</scope>
    <source>
        <strain evidence="2">DSM 17298</strain>
    </source>
</reference>
<dbReference type="RefSeq" id="WP_103926728.1">
    <property type="nucleotide sequence ID" value="NZ_FNVR01000048.1"/>
</dbReference>
<dbReference type="OrthoDB" id="1398488at2"/>
<organism evidence="1 2">
    <name type="scientific">Algoriphagus boritolerans DSM 17298 = JCM 18970</name>
    <dbReference type="NCBI Taxonomy" id="1120964"/>
    <lineage>
        <taxon>Bacteria</taxon>
        <taxon>Pseudomonadati</taxon>
        <taxon>Bacteroidota</taxon>
        <taxon>Cytophagia</taxon>
        <taxon>Cytophagales</taxon>
        <taxon>Cyclobacteriaceae</taxon>
        <taxon>Algoriphagus</taxon>
    </lineage>
</organism>
<dbReference type="SUPFAM" id="SSF48208">
    <property type="entry name" value="Six-hairpin glycosidases"/>
    <property type="match status" value="1"/>
</dbReference>
<dbReference type="InterPro" id="IPR008928">
    <property type="entry name" value="6-hairpin_glycosidase_sf"/>
</dbReference>
<dbReference type="EMBL" id="FNVR01000048">
    <property type="protein sequence ID" value="SEG49060.1"/>
    <property type="molecule type" value="Genomic_DNA"/>
</dbReference>
<proteinExistence type="predicted"/>
<protein>
    <submittedName>
        <fullName evidence="1">Uncharacterized protein</fullName>
    </submittedName>
</protein>
<evidence type="ECO:0000313" key="1">
    <source>
        <dbReference type="EMBL" id="SEG49060.1"/>
    </source>
</evidence>
<keyword evidence="2" id="KW-1185">Reference proteome</keyword>